<feature type="domain" description="Multidrug resistance protein MdtA-like barrel-sandwich hybrid" evidence="2">
    <location>
        <begin position="68"/>
        <end position="200"/>
    </location>
</feature>
<dbReference type="Gene3D" id="1.10.287.470">
    <property type="entry name" value="Helix hairpin bin"/>
    <property type="match status" value="1"/>
</dbReference>
<gene>
    <name evidence="4" type="ORF">ALGA_3898</name>
</gene>
<sequence>MNSRNFLIIALITLGGGLSLQSCGGESKAKETKKVEVSVAVEIAKLTNQAELMSFSGKVEAETHSNLSTRIMGQIAKINVETGQKVKVGQVLVEIHAEDIHAKKAQIKANKLEAEAAYSNAKKDYDRYTILFEQKSASQKELDDITTQFNMTKARLEAVSEMGVEVEEMLRYTSIRAPYNGVITKKYMNAGDLASPGMPLVAIEKQDEFKVMARIPEKEILKIKKNDTVLVQINALGNEKISAFVAEVNPSSQYTGNQFEAKIILKPTSEQKSRLYSGMYANVLIEKGGMPSIMIPKNVLIHNGQLTGIYTISQSGTALLRWVRLGKTIGDKVEILSGLSDGEKYITSYKGKIWDGATVTIQ</sequence>
<evidence type="ECO:0000313" key="5">
    <source>
        <dbReference type="Proteomes" id="UP000218267"/>
    </source>
</evidence>
<dbReference type="Gene3D" id="2.40.30.170">
    <property type="match status" value="1"/>
</dbReference>
<name>A0A1Y1CPJ4_9BACT</name>
<evidence type="ECO:0000256" key="1">
    <source>
        <dbReference type="ARBA" id="ARBA00009477"/>
    </source>
</evidence>
<organism evidence="4 5">
    <name type="scientific">Labilibaculum antarcticum</name>
    <dbReference type="NCBI Taxonomy" id="1717717"/>
    <lineage>
        <taxon>Bacteria</taxon>
        <taxon>Pseudomonadati</taxon>
        <taxon>Bacteroidota</taxon>
        <taxon>Bacteroidia</taxon>
        <taxon>Marinilabiliales</taxon>
        <taxon>Marinifilaceae</taxon>
        <taxon>Labilibaculum</taxon>
    </lineage>
</organism>
<feature type="domain" description="CusB-like beta-barrel" evidence="3">
    <location>
        <begin position="212"/>
        <end position="286"/>
    </location>
</feature>
<evidence type="ECO:0000313" key="4">
    <source>
        <dbReference type="EMBL" id="BAX82190.1"/>
    </source>
</evidence>
<dbReference type="Proteomes" id="UP000218267">
    <property type="component" value="Chromosome"/>
</dbReference>
<dbReference type="KEGG" id="mbas:ALGA_3898"/>
<dbReference type="GO" id="GO:1990281">
    <property type="term" value="C:efflux pump complex"/>
    <property type="evidence" value="ECO:0007669"/>
    <property type="project" value="TreeGrafter"/>
</dbReference>
<dbReference type="OrthoDB" id="9806939at2"/>
<accession>A0A1Y1CPJ4</accession>
<dbReference type="Gene3D" id="2.40.50.100">
    <property type="match status" value="1"/>
</dbReference>
<evidence type="ECO:0000259" key="2">
    <source>
        <dbReference type="Pfam" id="PF25917"/>
    </source>
</evidence>
<dbReference type="InterPro" id="IPR058625">
    <property type="entry name" value="MdtA-like_BSH"/>
</dbReference>
<dbReference type="Pfam" id="PF25917">
    <property type="entry name" value="BSH_RND"/>
    <property type="match status" value="1"/>
</dbReference>
<protein>
    <submittedName>
        <fullName evidence="4">Uncharacterized protein</fullName>
    </submittedName>
</protein>
<dbReference type="InterPro" id="IPR058792">
    <property type="entry name" value="Beta-barrel_RND_2"/>
</dbReference>
<dbReference type="InterPro" id="IPR006143">
    <property type="entry name" value="RND_pump_MFP"/>
</dbReference>
<dbReference type="GO" id="GO:0015562">
    <property type="term" value="F:efflux transmembrane transporter activity"/>
    <property type="evidence" value="ECO:0007669"/>
    <property type="project" value="TreeGrafter"/>
</dbReference>
<dbReference type="AlphaFoldDB" id="A0A1Y1CPJ4"/>
<dbReference type="NCBIfam" id="TIGR01730">
    <property type="entry name" value="RND_mfp"/>
    <property type="match status" value="1"/>
</dbReference>
<reference evidence="5" key="2">
    <citation type="journal article" date="2020" name="Antonie Van Leeuwenhoek">
        <title>Labilibaculum antarcticum sp. nov., a novel facultative anaerobic, psychrotorelant bacterium isolated from marine sediment of Antarctica.</title>
        <authorList>
            <person name="Watanabe M."/>
            <person name="Kojima H."/>
            <person name="Fukui M."/>
        </authorList>
    </citation>
    <scope>NUCLEOTIDE SEQUENCE [LARGE SCALE GENOMIC DNA]</scope>
    <source>
        <strain evidence="5">SPP2</strain>
    </source>
</reference>
<dbReference type="Pfam" id="PF25954">
    <property type="entry name" value="Beta-barrel_RND_2"/>
    <property type="match status" value="1"/>
</dbReference>
<dbReference type="RefSeq" id="WP_096432274.1">
    <property type="nucleotide sequence ID" value="NZ_AP018042.1"/>
</dbReference>
<comment type="similarity">
    <text evidence="1">Belongs to the membrane fusion protein (MFP) (TC 8.A.1) family.</text>
</comment>
<reference evidence="4 5" key="1">
    <citation type="journal article" date="2018" name="Mar. Genomics">
        <title>Complete genome sequence of Marinifilaceae bacterium strain SPP2, isolated from the Antarctic marine sediment.</title>
        <authorList>
            <person name="Watanabe M."/>
            <person name="Kojima H."/>
            <person name="Fukui M."/>
        </authorList>
    </citation>
    <scope>NUCLEOTIDE SEQUENCE [LARGE SCALE GENOMIC DNA]</scope>
    <source>
        <strain evidence="4 5">SPP2</strain>
    </source>
</reference>
<proteinExistence type="inferred from homology"/>
<dbReference type="PROSITE" id="PS51257">
    <property type="entry name" value="PROKAR_LIPOPROTEIN"/>
    <property type="match status" value="1"/>
</dbReference>
<dbReference type="PANTHER" id="PTHR30469">
    <property type="entry name" value="MULTIDRUG RESISTANCE PROTEIN MDTA"/>
    <property type="match status" value="1"/>
</dbReference>
<dbReference type="SUPFAM" id="SSF111369">
    <property type="entry name" value="HlyD-like secretion proteins"/>
    <property type="match status" value="1"/>
</dbReference>
<dbReference type="EMBL" id="AP018042">
    <property type="protein sequence ID" value="BAX82190.1"/>
    <property type="molecule type" value="Genomic_DNA"/>
</dbReference>
<evidence type="ECO:0000259" key="3">
    <source>
        <dbReference type="Pfam" id="PF25954"/>
    </source>
</evidence>
<dbReference type="PANTHER" id="PTHR30469:SF15">
    <property type="entry name" value="HLYD FAMILY OF SECRETION PROTEINS"/>
    <property type="match status" value="1"/>
</dbReference>
<dbReference type="Gene3D" id="2.40.420.20">
    <property type="match status" value="1"/>
</dbReference>
<keyword evidence="5" id="KW-1185">Reference proteome</keyword>